<dbReference type="GO" id="GO:0019594">
    <property type="term" value="P:mannitol metabolic process"/>
    <property type="evidence" value="ECO:0007669"/>
    <property type="project" value="InterPro"/>
</dbReference>
<dbReference type="SUPFAM" id="SSF48179">
    <property type="entry name" value="6-phosphogluconate dehydrogenase C-terminal domain-like"/>
    <property type="match status" value="1"/>
</dbReference>
<dbReference type="PRINTS" id="PR00084">
    <property type="entry name" value="MTLDHDRGNASE"/>
</dbReference>
<dbReference type="Proteomes" id="UP000001062">
    <property type="component" value="Chromosome"/>
</dbReference>
<dbReference type="Gene3D" id="1.10.1040.10">
    <property type="entry name" value="N-(1-d-carboxylethyl)-l-norvaline Dehydrogenase, domain 2"/>
    <property type="match status" value="1"/>
</dbReference>
<dbReference type="InterPro" id="IPR036291">
    <property type="entry name" value="NAD(P)-bd_dom_sf"/>
</dbReference>
<evidence type="ECO:0000313" key="6">
    <source>
        <dbReference type="Proteomes" id="UP000001062"/>
    </source>
</evidence>
<feature type="domain" description="Mannitol dehydrogenase C-terminal" evidence="4">
    <location>
        <begin position="286"/>
        <end position="470"/>
    </location>
</feature>
<dbReference type="EC" id="1.1.1.67" evidence="5"/>
<gene>
    <name evidence="5" type="ordered locus">Marme_3959</name>
</gene>
<keyword evidence="1 5" id="KW-0560">Oxidoreductase</keyword>
<dbReference type="PATRIC" id="fig|717774.3.peg.4082"/>
<dbReference type="HOGENOM" id="CLU_027324_0_1_6"/>
<keyword evidence="2" id="KW-0520">NAD</keyword>
<protein>
    <submittedName>
        <fullName evidence="5">Mannitol 2-dehydrogenase</fullName>
        <ecNumber evidence="5">1.1.1.67</ecNumber>
    </submittedName>
</protein>
<organism evidence="5 6">
    <name type="scientific">Marinomonas mediterranea (strain ATCC 700492 / JCM 21426 / NBRC 103028 / MMB-1)</name>
    <dbReference type="NCBI Taxonomy" id="717774"/>
    <lineage>
        <taxon>Bacteria</taxon>
        <taxon>Pseudomonadati</taxon>
        <taxon>Pseudomonadota</taxon>
        <taxon>Gammaproteobacteria</taxon>
        <taxon>Oceanospirillales</taxon>
        <taxon>Oceanospirillaceae</taxon>
        <taxon>Marinomonas</taxon>
    </lineage>
</organism>
<dbReference type="InterPro" id="IPR000669">
    <property type="entry name" value="Mannitol_DH"/>
</dbReference>
<dbReference type="PANTHER" id="PTHR43362:SF1">
    <property type="entry name" value="MANNITOL DEHYDROGENASE 2-RELATED"/>
    <property type="match status" value="1"/>
</dbReference>
<dbReference type="GO" id="GO:0050086">
    <property type="term" value="F:mannitol 2-dehydrogenase activity"/>
    <property type="evidence" value="ECO:0007669"/>
    <property type="project" value="UniProtKB-EC"/>
</dbReference>
<dbReference type="InterPro" id="IPR013328">
    <property type="entry name" value="6PGD_dom2"/>
</dbReference>
<dbReference type="SUPFAM" id="SSF51735">
    <property type="entry name" value="NAD(P)-binding Rossmann-fold domains"/>
    <property type="match status" value="1"/>
</dbReference>
<dbReference type="eggNOG" id="COG0246">
    <property type="taxonomic scope" value="Bacteria"/>
</dbReference>
<dbReference type="AlphaFoldDB" id="F2JZ82"/>
<dbReference type="EMBL" id="CP002583">
    <property type="protein sequence ID" value="ADZ93167.1"/>
    <property type="molecule type" value="Genomic_DNA"/>
</dbReference>
<dbReference type="InterPro" id="IPR013118">
    <property type="entry name" value="Mannitol_DH_C"/>
</dbReference>
<proteinExistence type="predicted"/>
<evidence type="ECO:0000256" key="2">
    <source>
        <dbReference type="ARBA" id="ARBA00023027"/>
    </source>
</evidence>
<name>F2JZ82_MARM1</name>
<dbReference type="KEGG" id="mme:Marme_3959"/>
<feature type="domain" description="Mannitol dehydrogenase N-terminal" evidence="3">
    <location>
        <begin position="30"/>
        <end position="277"/>
    </location>
</feature>
<accession>F2JZ82</accession>
<evidence type="ECO:0000259" key="4">
    <source>
        <dbReference type="Pfam" id="PF08125"/>
    </source>
</evidence>
<dbReference type="PANTHER" id="PTHR43362">
    <property type="entry name" value="MANNITOL DEHYDROGENASE DSF1-RELATED"/>
    <property type="match status" value="1"/>
</dbReference>
<dbReference type="Gene3D" id="3.40.50.720">
    <property type="entry name" value="NAD(P)-binding Rossmann-like Domain"/>
    <property type="match status" value="1"/>
</dbReference>
<dbReference type="PROSITE" id="PS00974">
    <property type="entry name" value="MANNITOL_DHGENASE"/>
    <property type="match status" value="1"/>
</dbReference>
<dbReference type="STRING" id="717774.Marme_3959"/>
<dbReference type="InterPro" id="IPR023027">
    <property type="entry name" value="Mannitol_DH_CS"/>
</dbReference>
<keyword evidence="6" id="KW-1185">Reference proteome</keyword>
<evidence type="ECO:0000256" key="1">
    <source>
        <dbReference type="ARBA" id="ARBA00023002"/>
    </source>
</evidence>
<dbReference type="RefSeq" id="WP_013663069.1">
    <property type="nucleotide sequence ID" value="NC_015276.1"/>
</dbReference>
<dbReference type="InterPro" id="IPR008927">
    <property type="entry name" value="6-PGluconate_DH-like_C_sf"/>
</dbReference>
<dbReference type="OrthoDB" id="271711at2"/>
<evidence type="ECO:0000313" key="5">
    <source>
        <dbReference type="EMBL" id="ADZ93167.1"/>
    </source>
</evidence>
<sequence length="489" mass="54620">MSLMLNNNNISDLPENVKVPSYDRSKVSPGILHIGVGNFHRAHMALYLDSLFNEGDALDWGIIGSGIQSSNIQMRKQLQDQDWLTTVVELDPLGYSPRVVGSMIDFAEVNSDSIVAALIDPRIRIVSLTVTEGGYFINAASEKFDTTHPDIESDVSNPEDPQTIFGILVKALSYRRNHDIKPFTLLSCDNLPGNGDVTKQSVLGFAKLIDSNLASWIESNVCFPNSMVDRIVPATTQRERTMVERSFGIIDANPVVCEPFIQWIIEDKFSSGRPPLERVGVQFVDNIEQYELMKLRILNAGHASIAYASALLDYHFVHKAMADADLVNWLRALQQNDAIPTLKPINGVDYNVYLEKVIERFANPEIGDTIPRLAAYGSDRQPKFIFPTLADAIKSNGSIEGLALELAIWCRYCSGKTESGKEINIIDHHADMLMKLSEQANTRPSAFLEYSPLFGTLCENSRLMDLFVRWLELINAKGVRFALQKYVCS</sequence>
<evidence type="ECO:0000259" key="3">
    <source>
        <dbReference type="Pfam" id="PF01232"/>
    </source>
</evidence>
<dbReference type="InterPro" id="IPR013131">
    <property type="entry name" value="Mannitol_DH_N"/>
</dbReference>
<dbReference type="Pfam" id="PF01232">
    <property type="entry name" value="Mannitol_dh"/>
    <property type="match status" value="1"/>
</dbReference>
<dbReference type="InterPro" id="IPR050988">
    <property type="entry name" value="Mannitol_DH/Oxidoreductase"/>
</dbReference>
<dbReference type="Pfam" id="PF08125">
    <property type="entry name" value="Mannitol_dh_C"/>
    <property type="match status" value="1"/>
</dbReference>
<reference evidence="5 6" key="1">
    <citation type="journal article" date="2012" name="Stand. Genomic Sci.">
        <title>Complete genome sequence of the melanogenic marine bacterium Marinomonas mediterranea type strain (MMB-1(T)).</title>
        <authorList>
            <person name="Lucas-Elio P."/>
            <person name="Goodwin L."/>
            <person name="Woyke T."/>
            <person name="Pitluck S."/>
            <person name="Nolan M."/>
            <person name="Kyrpides N.C."/>
            <person name="Detter J.C."/>
            <person name="Copeland A."/>
            <person name="Teshima H."/>
            <person name="Bruce D."/>
            <person name="Detter C."/>
            <person name="Tapia R."/>
            <person name="Han S."/>
            <person name="Land M.L."/>
            <person name="Ivanova N."/>
            <person name="Mikhailova N."/>
            <person name="Johnston A.W."/>
            <person name="Sanchez-Amat A."/>
        </authorList>
    </citation>
    <scope>NUCLEOTIDE SEQUENCE [LARGE SCALE GENOMIC DNA]</scope>
    <source>
        <strain evidence="6">ATCC 700492 / JCM 21426 / NBRC 103028 / MMB-1</strain>
    </source>
</reference>